<dbReference type="PANTHER" id="PTHR33840:SF16">
    <property type="entry name" value="DUF2235 DOMAIN-CONTAINING PROTEIN"/>
    <property type="match status" value="1"/>
</dbReference>
<reference evidence="2 3" key="1">
    <citation type="journal article" date="2020" name="bioRxiv">
        <title>A chromosome-scale genome assembly for the Fusarium oxysporum strain Fo5176 to establish a model Arabidopsis-fungal pathosystem.</title>
        <authorList>
            <person name="Fokkens L."/>
            <person name="Guo L."/>
            <person name="Dora S."/>
            <person name="Wang B."/>
            <person name="Ye K."/>
            <person name="Sanchez-Rodriguez C."/>
            <person name="Croll D."/>
        </authorList>
    </citation>
    <scope>NUCLEOTIDE SEQUENCE [LARGE SCALE GENOMIC DNA]</scope>
    <source>
        <strain evidence="2 3">Fo5176</strain>
    </source>
</reference>
<accession>A0A8H6LR85</accession>
<dbReference type="Pfam" id="PF09994">
    <property type="entry name" value="T6SS_Tle1-like_cat"/>
    <property type="match status" value="1"/>
</dbReference>
<evidence type="ECO:0000313" key="3">
    <source>
        <dbReference type="Proteomes" id="UP000593570"/>
    </source>
</evidence>
<dbReference type="PANTHER" id="PTHR33840">
    <property type="match status" value="1"/>
</dbReference>
<protein>
    <recommendedName>
        <fullName evidence="1">T6SS Phospholipase effector Tle1-like catalytic domain-containing protein</fullName>
    </recommendedName>
</protein>
<sequence length="490" mass="54928">MAPRIVVLCDGTWCGRETNTKTNIYRLAQLFQVPIDNPNSTDTYIRQVNPADPANRQIVARYRHGVGLGAGFLDYLFDGATASDLKEEVISAYQFIVDHYTPDHEIWMFSLSRGAYTVRSVAGLINNYGIINCRRLKLNDDETHQICQDAYVLYKSRGRNNKPHGPDSIKFRQRNSWPLIGDPVPNGESPPKQPVRFMGLFDTVGSLGIPTFTGGLGLNYLQFYDNVVSSVVMNVCHLVSVHDRLWAFQPCLAKRKDDGEVGIYEEWLPGCHYDLGRQEFRFWRSGGGVLEKLVSIASYIPIIGQGRTVYPNLVLSDFALLKMLEQIWNNDTDNILLQQQPPDVLADLDSPIRPDQVIPHIRRSHLGNGDVYEKILNYGPFGSLFGSAVTRILGKLAIWKVLFELRQRVIPTDKATVYRYGQNDMSLPGGQNLDGLGNITGDRGRRYPSRTAESWARRNLGHGGILGTAERQAMALKFAVLQSAEGRVGT</sequence>
<name>A0A8H6LR85_FUSOX</name>
<dbReference type="InterPro" id="IPR018712">
    <property type="entry name" value="Tle1-like_cat"/>
</dbReference>
<dbReference type="Proteomes" id="UP000593570">
    <property type="component" value="Unassembled WGS sequence"/>
</dbReference>
<evidence type="ECO:0000259" key="1">
    <source>
        <dbReference type="Pfam" id="PF09994"/>
    </source>
</evidence>
<gene>
    <name evidence="2" type="ORF">HZS61_008127</name>
</gene>
<evidence type="ECO:0000313" key="2">
    <source>
        <dbReference type="EMBL" id="KAF6527825.1"/>
    </source>
</evidence>
<dbReference type="AlphaFoldDB" id="A0A8H6LR85"/>
<proteinExistence type="predicted"/>
<organism evidence="2 3">
    <name type="scientific">Fusarium oxysporum f. sp. conglutinans</name>
    <dbReference type="NCBI Taxonomy" id="100902"/>
    <lineage>
        <taxon>Eukaryota</taxon>
        <taxon>Fungi</taxon>
        <taxon>Dikarya</taxon>
        <taxon>Ascomycota</taxon>
        <taxon>Pezizomycotina</taxon>
        <taxon>Sordariomycetes</taxon>
        <taxon>Hypocreomycetidae</taxon>
        <taxon>Hypocreales</taxon>
        <taxon>Nectriaceae</taxon>
        <taxon>Fusarium</taxon>
        <taxon>Fusarium oxysporum species complex</taxon>
    </lineage>
</organism>
<dbReference type="EMBL" id="JACDXP010000002">
    <property type="protein sequence ID" value="KAF6527825.1"/>
    <property type="molecule type" value="Genomic_DNA"/>
</dbReference>
<feature type="domain" description="T6SS Phospholipase effector Tle1-like catalytic" evidence="1">
    <location>
        <begin position="4"/>
        <end position="286"/>
    </location>
</feature>
<comment type="caution">
    <text evidence="2">The sequence shown here is derived from an EMBL/GenBank/DDBJ whole genome shotgun (WGS) entry which is preliminary data.</text>
</comment>